<evidence type="ECO:0000256" key="8">
    <source>
        <dbReference type="ARBA" id="ARBA00023242"/>
    </source>
</evidence>
<protein>
    <recommendedName>
        <fullName evidence="5">N-alpha-acetyltransferase 40</fullName>
        <ecNumber evidence="4">2.3.1.257</ecNumber>
    </recommendedName>
</protein>
<keyword evidence="6" id="KW-0963">Cytoplasm</keyword>
<keyword evidence="9" id="KW-0012">Acyltransferase</keyword>
<comment type="catalytic activity">
    <reaction evidence="11">
        <text>N-terminal L-seryl-[histone H4] + acetyl-CoA = N-terminal N(alpha)-acetyl-L-seryl-[histone H4] + CoA + H(+)</text>
        <dbReference type="Rhea" id="RHEA:50596"/>
        <dbReference type="Rhea" id="RHEA-COMP:12740"/>
        <dbReference type="Rhea" id="RHEA-COMP:12743"/>
        <dbReference type="ChEBI" id="CHEBI:15378"/>
        <dbReference type="ChEBI" id="CHEBI:57287"/>
        <dbReference type="ChEBI" id="CHEBI:57288"/>
        <dbReference type="ChEBI" id="CHEBI:64738"/>
        <dbReference type="ChEBI" id="CHEBI:83690"/>
        <dbReference type="EC" id="2.3.1.257"/>
    </reaction>
</comment>
<evidence type="ECO:0000256" key="9">
    <source>
        <dbReference type="ARBA" id="ARBA00023315"/>
    </source>
</evidence>
<dbReference type="OrthoDB" id="424551at2759"/>
<evidence type="ECO:0000313" key="14">
    <source>
        <dbReference type="EMBL" id="RSH91021.1"/>
    </source>
</evidence>
<dbReference type="CDD" id="cd04301">
    <property type="entry name" value="NAT_SF"/>
    <property type="match status" value="1"/>
</dbReference>
<keyword evidence="8" id="KW-0539">Nucleus</keyword>
<organism evidence="14 15">
    <name type="scientific">Saitozyma podzolica</name>
    <dbReference type="NCBI Taxonomy" id="1890683"/>
    <lineage>
        <taxon>Eukaryota</taxon>
        <taxon>Fungi</taxon>
        <taxon>Dikarya</taxon>
        <taxon>Basidiomycota</taxon>
        <taxon>Agaricomycotina</taxon>
        <taxon>Tremellomycetes</taxon>
        <taxon>Tremellales</taxon>
        <taxon>Trimorphomycetaceae</taxon>
        <taxon>Saitozyma</taxon>
    </lineage>
</organism>
<dbReference type="Proteomes" id="UP000279259">
    <property type="component" value="Unassembled WGS sequence"/>
</dbReference>
<dbReference type="GO" id="GO:1990189">
    <property type="term" value="F:protein N-terminal-serine acetyltransferase activity"/>
    <property type="evidence" value="ECO:0007669"/>
    <property type="project" value="UniProtKB-EC"/>
</dbReference>
<evidence type="ECO:0000256" key="3">
    <source>
        <dbReference type="ARBA" id="ARBA00008870"/>
    </source>
</evidence>
<dbReference type="EC" id="2.3.1.257" evidence="4"/>
<reference evidence="14 15" key="1">
    <citation type="submission" date="2018-11" db="EMBL/GenBank/DDBJ databases">
        <title>Genome sequence of Saitozyma podzolica DSM 27192.</title>
        <authorList>
            <person name="Aliyu H."/>
            <person name="Gorte O."/>
            <person name="Ochsenreither K."/>
        </authorList>
    </citation>
    <scope>NUCLEOTIDE SEQUENCE [LARGE SCALE GENOMIC DNA]</scope>
    <source>
        <strain evidence="14 15">DSM 27192</strain>
    </source>
</reference>
<dbReference type="AlphaFoldDB" id="A0A427YIW8"/>
<feature type="domain" description="N-acetyltransferase" evidence="13">
    <location>
        <begin position="82"/>
        <end position="242"/>
    </location>
</feature>
<proteinExistence type="inferred from homology"/>
<feature type="region of interest" description="Disordered" evidence="12">
    <location>
        <begin position="225"/>
        <end position="258"/>
    </location>
</feature>
<evidence type="ECO:0000256" key="11">
    <source>
        <dbReference type="ARBA" id="ARBA00049524"/>
    </source>
</evidence>
<evidence type="ECO:0000256" key="12">
    <source>
        <dbReference type="SAM" id="MobiDB-lite"/>
    </source>
</evidence>
<feature type="compositionally biased region" description="Acidic residues" evidence="12">
    <location>
        <begin position="236"/>
        <end position="252"/>
    </location>
</feature>
<gene>
    <name evidence="14" type="ORF">EHS25_010197</name>
</gene>
<dbReference type="GO" id="GO:0010485">
    <property type="term" value="F:histone H4 acetyltransferase activity"/>
    <property type="evidence" value="ECO:0007669"/>
    <property type="project" value="InterPro"/>
</dbReference>
<accession>A0A427YIW8</accession>
<evidence type="ECO:0000256" key="5">
    <source>
        <dbReference type="ARBA" id="ARBA00015043"/>
    </source>
</evidence>
<evidence type="ECO:0000256" key="4">
    <source>
        <dbReference type="ARBA" id="ARBA00012950"/>
    </source>
</evidence>
<dbReference type="GO" id="GO:0005737">
    <property type="term" value="C:cytoplasm"/>
    <property type="evidence" value="ECO:0007669"/>
    <property type="project" value="UniProtKB-SubCell"/>
</dbReference>
<evidence type="ECO:0000256" key="2">
    <source>
        <dbReference type="ARBA" id="ARBA00004496"/>
    </source>
</evidence>
<dbReference type="InterPro" id="IPR000182">
    <property type="entry name" value="GNAT_dom"/>
</dbReference>
<comment type="caution">
    <text evidence="14">The sequence shown here is derived from an EMBL/GenBank/DDBJ whole genome shotgun (WGS) entry which is preliminary data.</text>
</comment>
<comment type="catalytic activity">
    <reaction evidence="10">
        <text>N-terminal L-seryl-[histone H2A] + acetyl-CoA = N-terminal N(alpha)-acetyl-L-seryl-[histone H2A] + CoA + H(+)</text>
        <dbReference type="Rhea" id="RHEA:50600"/>
        <dbReference type="Rhea" id="RHEA-COMP:12742"/>
        <dbReference type="Rhea" id="RHEA-COMP:12744"/>
        <dbReference type="ChEBI" id="CHEBI:15378"/>
        <dbReference type="ChEBI" id="CHEBI:57287"/>
        <dbReference type="ChEBI" id="CHEBI:57288"/>
        <dbReference type="ChEBI" id="CHEBI:64738"/>
        <dbReference type="ChEBI" id="CHEBI:83690"/>
        <dbReference type="EC" id="2.3.1.257"/>
    </reaction>
</comment>
<dbReference type="InterPro" id="IPR039949">
    <property type="entry name" value="NAA40"/>
</dbReference>
<dbReference type="SUPFAM" id="SSF55729">
    <property type="entry name" value="Acyl-CoA N-acyltransferases (Nat)"/>
    <property type="match status" value="1"/>
</dbReference>
<evidence type="ECO:0000256" key="6">
    <source>
        <dbReference type="ARBA" id="ARBA00022490"/>
    </source>
</evidence>
<keyword evidence="15" id="KW-1185">Reference proteome</keyword>
<evidence type="ECO:0000313" key="15">
    <source>
        <dbReference type="Proteomes" id="UP000279259"/>
    </source>
</evidence>
<dbReference type="PANTHER" id="PTHR20531:SF1">
    <property type="entry name" value="N-ALPHA-ACETYLTRANSFERASE 40"/>
    <property type="match status" value="1"/>
</dbReference>
<comment type="subcellular location">
    <subcellularLocation>
        <location evidence="2">Cytoplasm</location>
    </subcellularLocation>
    <subcellularLocation>
        <location evidence="1">Nucleus</location>
    </subcellularLocation>
</comment>
<name>A0A427YIW8_9TREE</name>
<dbReference type="InterPro" id="IPR016181">
    <property type="entry name" value="Acyl_CoA_acyltransferase"/>
</dbReference>
<dbReference type="GO" id="GO:0043998">
    <property type="term" value="F:histone H2A acetyltransferase activity"/>
    <property type="evidence" value="ECO:0007669"/>
    <property type="project" value="InterPro"/>
</dbReference>
<dbReference type="Pfam" id="PF00583">
    <property type="entry name" value="Acetyltransf_1"/>
    <property type="match status" value="1"/>
</dbReference>
<dbReference type="GO" id="GO:0005634">
    <property type="term" value="C:nucleus"/>
    <property type="evidence" value="ECO:0007669"/>
    <property type="project" value="UniProtKB-SubCell"/>
</dbReference>
<evidence type="ECO:0000256" key="7">
    <source>
        <dbReference type="ARBA" id="ARBA00022679"/>
    </source>
</evidence>
<dbReference type="PROSITE" id="PS51186">
    <property type="entry name" value="GNAT"/>
    <property type="match status" value="1"/>
</dbReference>
<sequence>MATPKVRSAISASVSDLAPDLPRRSALHDGRPYRISLVTSSQLSAASEDVLYELFDANISPLSAGTSMAHTPGPKRIEMFDPQARYLLATSLPQSSSLDYGGDVTVTESDELALAMPGAMPAPAPRSGALGKGKRRAPPVEVTREELLGYCGFRFDTEQTAGTRDAEVVYCYELQIAPQARRMGLGKVLIDEMEVIGRRRGMDKAMLTCLKNNDPALSFYAKQGYTPDEIDPTRMEEEEEWEDVGSNPEEEDGSQRADYRILSKVLKAG</sequence>
<dbReference type="Gene3D" id="3.40.630.30">
    <property type="match status" value="1"/>
</dbReference>
<evidence type="ECO:0000259" key="13">
    <source>
        <dbReference type="PROSITE" id="PS51186"/>
    </source>
</evidence>
<comment type="similarity">
    <text evidence="3">Belongs to the acetyltransferase family. NAA40 subfamily.</text>
</comment>
<evidence type="ECO:0000256" key="1">
    <source>
        <dbReference type="ARBA" id="ARBA00004123"/>
    </source>
</evidence>
<dbReference type="STRING" id="1890683.A0A427YIW8"/>
<evidence type="ECO:0000256" key="10">
    <source>
        <dbReference type="ARBA" id="ARBA00047821"/>
    </source>
</evidence>
<keyword evidence="7" id="KW-0808">Transferase</keyword>
<dbReference type="PANTHER" id="PTHR20531">
    <property type="entry name" value="N-ALPHA-ACETYLTRANSFERASE 40"/>
    <property type="match status" value="1"/>
</dbReference>
<dbReference type="EMBL" id="RSCD01000009">
    <property type="protein sequence ID" value="RSH91021.1"/>
    <property type="molecule type" value="Genomic_DNA"/>
</dbReference>